<dbReference type="AlphaFoldDB" id="A0A804KBB4"/>
<reference evidence="1" key="1">
    <citation type="submission" date="2021-05" db="UniProtKB">
        <authorList>
            <consortium name="EnsemblPlants"/>
        </authorList>
    </citation>
    <scope>IDENTIFICATION</scope>
    <source>
        <strain evidence="1">subsp. malaccensis</strain>
    </source>
</reference>
<evidence type="ECO:0000313" key="1">
    <source>
        <dbReference type="EnsemblPlants" id="Ma08_p27300.1"/>
    </source>
</evidence>
<sequence length="33" mass="3943">MLLIMLRIVWLFLSIILFYLNRFGECDDVNLPA</sequence>
<evidence type="ECO:0000313" key="2">
    <source>
        <dbReference type="Proteomes" id="UP000012960"/>
    </source>
</evidence>
<dbReference type="InParanoid" id="A0A804KBB4"/>
<dbReference type="Proteomes" id="UP000012960">
    <property type="component" value="Unplaced"/>
</dbReference>
<keyword evidence="2" id="KW-1185">Reference proteome</keyword>
<dbReference type="Gramene" id="Ma08_t27300.1">
    <property type="protein sequence ID" value="Ma08_p27300.1"/>
    <property type="gene ID" value="Ma08_g27300"/>
</dbReference>
<accession>A0A804KBB4</accession>
<name>A0A804KBB4_MUSAM</name>
<dbReference type="EnsemblPlants" id="Ma08_t27300.1">
    <property type="protein sequence ID" value="Ma08_p27300.1"/>
    <property type="gene ID" value="Ma08_g27300"/>
</dbReference>
<protein>
    <submittedName>
        <fullName evidence="1">Uncharacterized protein</fullName>
    </submittedName>
</protein>
<organism evidence="1 2">
    <name type="scientific">Musa acuminata subsp. malaccensis</name>
    <name type="common">Wild banana</name>
    <name type="synonym">Musa malaccensis</name>
    <dbReference type="NCBI Taxonomy" id="214687"/>
    <lineage>
        <taxon>Eukaryota</taxon>
        <taxon>Viridiplantae</taxon>
        <taxon>Streptophyta</taxon>
        <taxon>Embryophyta</taxon>
        <taxon>Tracheophyta</taxon>
        <taxon>Spermatophyta</taxon>
        <taxon>Magnoliopsida</taxon>
        <taxon>Liliopsida</taxon>
        <taxon>Zingiberales</taxon>
        <taxon>Musaceae</taxon>
        <taxon>Musa</taxon>
    </lineage>
</organism>
<proteinExistence type="predicted"/>